<accession>A0ACC0Y4L8</accession>
<evidence type="ECO:0000313" key="1">
    <source>
        <dbReference type="EMBL" id="KAJ0028099.1"/>
    </source>
</evidence>
<keyword evidence="2" id="KW-1185">Reference proteome</keyword>
<protein>
    <submittedName>
        <fullName evidence="1">Uncharacterized protein</fullName>
    </submittedName>
</protein>
<gene>
    <name evidence="1" type="ORF">Pint_35992</name>
</gene>
<proteinExistence type="predicted"/>
<dbReference type="EMBL" id="CM047744">
    <property type="protein sequence ID" value="KAJ0028099.1"/>
    <property type="molecule type" value="Genomic_DNA"/>
</dbReference>
<dbReference type="Proteomes" id="UP001163603">
    <property type="component" value="Chromosome 9"/>
</dbReference>
<reference evidence="2" key="1">
    <citation type="journal article" date="2023" name="G3 (Bethesda)">
        <title>Genome assembly and association tests identify interacting loci associated with vigor, precocity, and sex in interspecific pistachio rootstocks.</title>
        <authorList>
            <person name="Palmer W."/>
            <person name="Jacygrad E."/>
            <person name="Sagayaradj S."/>
            <person name="Cavanaugh K."/>
            <person name="Han R."/>
            <person name="Bertier L."/>
            <person name="Beede B."/>
            <person name="Kafkas S."/>
            <person name="Golino D."/>
            <person name="Preece J."/>
            <person name="Michelmore R."/>
        </authorList>
    </citation>
    <scope>NUCLEOTIDE SEQUENCE [LARGE SCALE GENOMIC DNA]</scope>
</reference>
<sequence>MKREIEETVSASTFVEPSFPLQEKVSTEESEAKTEVRPGSIPPPGRRHGQYKKFREDIDRYEGGLELFSRGYEKLGFTHRDHTFCISTAGITNYNSGHFSFVAWAIVSRYVLLFLESALNKLKPIQAVPWVKNVTDSGHKIERPALAFLFATGLTYREWAPGAKLGLILLLQDLTV</sequence>
<evidence type="ECO:0000313" key="2">
    <source>
        <dbReference type="Proteomes" id="UP001163603"/>
    </source>
</evidence>
<organism evidence="1 2">
    <name type="scientific">Pistacia integerrima</name>
    <dbReference type="NCBI Taxonomy" id="434235"/>
    <lineage>
        <taxon>Eukaryota</taxon>
        <taxon>Viridiplantae</taxon>
        <taxon>Streptophyta</taxon>
        <taxon>Embryophyta</taxon>
        <taxon>Tracheophyta</taxon>
        <taxon>Spermatophyta</taxon>
        <taxon>Magnoliopsida</taxon>
        <taxon>eudicotyledons</taxon>
        <taxon>Gunneridae</taxon>
        <taxon>Pentapetalae</taxon>
        <taxon>rosids</taxon>
        <taxon>malvids</taxon>
        <taxon>Sapindales</taxon>
        <taxon>Anacardiaceae</taxon>
        <taxon>Pistacia</taxon>
    </lineage>
</organism>
<comment type="caution">
    <text evidence="1">The sequence shown here is derived from an EMBL/GenBank/DDBJ whole genome shotgun (WGS) entry which is preliminary data.</text>
</comment>
<name>A0ACC0Y4L8_9ROSI</name>